<sequence>MARAVAAACASVLLLGGCVRALFFHPNDREYSEPEKLGLVSHDIEFRAEDRSPLDGWWLPADPKAGPPICTVVHAHGNAANISRHLEAVAWLPPLGVNVLMFDYRGFGLSLGKPSLDGVVADTEAAVHTALQMPGATPGRLFVFGQSLGGATAIRAVAELPPGLVQGLIVDSGFARYRDVAHHVANEIKVLKLFAPIVRETLPGSEDDPVTAIPNVHVPVWIIQGDADRTVPFFQGVDLFEAAREPKTWVRVVGGEHLDAMTRPEVRAIVWQALREVCGTAPVASAASAPDGAGH</sequence>
<dbReference type="STRING" id="946333.A4W93_16685"/>
<dbReference type="PANTHER" id="PTHR12277:SF81">
    <property type="entry name" value="PROTEIN ABHD13"/>
    <property type="match status" value="1"/>
</dbReference>
<dbReference type="Gene3D" id="3.40.50.1820">
    <property type="entry name" value="alpha/beta hydrolase"/>
    <property type="match status" value="1"/>
</dbReference>
<gene>
    <name evidence="3" type="ORF">A4W93_16685</name>
</gene>
<feature type="chain" id="PRO_5012235873" description="Serine aminopeptidase S33 domain-containing protein" evidence="1">
    <location>
        <begin position="22"/>
        <end position="295"/>
    </location>
</feature>
<evidence type="ECO:0000313" key="3">
    <source>
        <dbReference type="EMBL" id="ARN21401.1"/>
    </source>
</evidence>
<keyword evidence="4" id="KW-1185">Reference proteome</keyword>
<reference evidence="3 4" key="1">
    <citation type="submission" date="2016-04" db="EMBL/GenBank/DDBJ databases">
        <title>Complete genome sequence of natural rubber-degrading, novel Gram-negative bacterium, Rhizobacter gummiphilus strain NS21.</title>
        <authorList>
            <person name="Tabata M."/>
            <person name="Kasai D."/>
            <person name="Fukuda M."/>
        </authorList>
    </citation>
    <scope>NUCLEOTIDE SEQUENCE [LARGE SCALE GENOMIC DNA]</scope>
    <source>
        <strain evidence="3 4">NS21</strain>
    </source>
</reference>
<dbReference type="InterPro" id="IPR029058">
    <property type="entry name" value="AB_hydrolase_fold"/>
</dbReference>
<dbReference type="PANTHER" id="PTHR12277">
    <property type="entry name" value="ALPHA/BETA HYDROLASE DOMAIN-CONTAINING PROTEIN"/>
    <property type="match status" value="1"/>
</dbReference>
<name>A0A1W6LAT9_9BURK</name>
<accession>A0A1W6LAT9</accession>
<dbReference type="InterPro" id="IPR022742">
    <property type="entry name" value="Hydrolase_4"/>
</dbReference>
<dbReference type="EMBL" id="CP015118">
    <property type="protein sequence ID" value="ARN21401.1"/>
    <property type="molecule type" value="Genomic_DNA"/>
</dbReference>
<feature type="signal peptide" evidence="1">
    <location>
        <begin position="1"/>
        <end position="21"/>
    </location>
</feature>
<proteinExistence type="predicted"/>
<evidence type="ECO:0000313" key="4">
    <source>
        <dbReference type="Proteomes" id="UP000193427"/>
    </source>
</evidence>
<keyword evidence="1" id="KW-0732">Signal</keyword>
<dbReference type="PROSITE" id="PS51257">
    <property type="entry name" value="PROKAR_LIPOPROTEIN"/>
    <property type="match status" value="1"/>
</dbReference>
<dbReference type="KEGG" id="rgu:A4W93_16685"/>
<dbReference type="AlphaFoldDB" id="A0A1W6LAT9"/>
<protein>
    <recommendedName>
        <fullName evidence="2">Serine aminopeptidase S33 domain-containing protein</fullName>
    </recommendedName>
</protein>
<evidence type="ECO:0000259" key="2">
    <source>
        <dbReference type="Pfam" id="PF12146"/>
    </source>
</evidence>
<organism evidence="3 4">
    <name type="scientific">Piscinibacter gummiphilus</name>
    <dbReference type="NCBI Taxonomy" id="946333"/>
    <lineage>
        <taxon>Bacteria</taxon>
        <taxon>Pseudomonadati</taxon>
        <taxon>Pseudomonadota</taxon>
        <taxon>Betaproteobacteria</taxon>
        <taxon>Burkholderiales</taxon>
        <taxon>Sphaerotilaceae</taxon>
        <taxon>Piscinibacter</taxon>
    </lineage>
</organism>
<feature type="domain" description="Serine aminopeptidase S33" evidence="2">
    <location>
        <begin position="68"/>
        <end position="200"/>
    </location>
</feature>
<dbReference type="Proteomes" id="UP000193427">
    <property type="component" value="Chromosome"/>
</dbReference>
<dbReference type="SUPFAM" id="SSF53474">
    <property type="entry name" value="alpha/beta-Hydrolases"/>
    <property type="match status" value="1"/>
</dbReference>
<dbReference type="Pfam" id="PF12146">
    <property type="entry name" value="Hydrolase_4"/>
    <property type="match status" value="1"/>
</dbReference>
<evidence type="ECO:0000256" key="1">
    <source>
        <dbReference type="SAM" id="SignalP"/>
    </source>
</evidence>